<feature type="compositionally biased region" description="Low complexity" evidence="1">
    <location>
        <begin position="47"/>
        <end position="87"/>
    </location>
</feature>
<evidence type="ECO:0000313" key="2">
    <source>
        <dbReference type="EMBL" id="WCZ39608.1"/>
    </source>
</evidence>
<proteinExistence type="predicted"/>
<dbReference type="EMBL" id="CP063194">
    <property type="protein sequence ID" value="WCZ39608.1"/>
    <property type="molecule type" value="Genomic_DNA"/>
</dbReference>
<sequence length="240" mass="25284">MSNQRPLPPEIYMRRRVAALVILLLVVALLVWALTAAARGGRGDGGSSETETAESTPTTTLVTEPTVTVPGESESATAPSTAPTTATATTQVTVGATASATSAVAAPARTGACELKDLVITAITAQPSYAAGVQPVFQMEVDNPTDTECVIDLNKNLLRFEVYDMGTNERIWSDTDCYEPVATGIQNFPPGAKQRWEARWSVTASQPGQCSNRPAVKPGAYFLHAVIGDNASEATPFNIT</sequence>
<keyword evidence="3" id="KW-1185">Reference proteome</keyword>
<feature type="region of interest" description="Disordered" evidence="1">
    <location>
        <begin position="39"/>
        <end position="87"/>
    </location>
</feature>
<dbReference type="Proteomes" id="UP001218071">
    <property type="component" value="Chromosome"/>
</dbReference>
<reference evidence="2 3" key="1">
    <citation type="submission" date="2020-10" db="EMBL/GenBank/DDBJ databases">
        <title>Complete genome sequence of Corynebacterium jeddahense DSM 45997, type strain of Corynebacterium jeddahense.</title>
        <authorList>
            <person name="Busche T."/>
            <person name="Kalinowski J."/>
            <person name="Ruckert C."/>
        </authorList>
    </citation>
    <scope>NUCLEOTIDE SEQUENCE [LARGE SCALE GENOMIC DNA]</scope>
    <source>
        <strain evidence="2 3">DSM 45997</strain>
    </source>
</reference>
<dbReference type="RefSeq" id="WP_042407779.1">
    <property type="nucleotide sequence ID" value="NZ_CBYN010000066.1"/>
</dbReference>
<evidence type="ECO:0000256" key="1">
    <source>
        <dbReference type="SAM" id="MobiDB-lite"/>
    </source>
</evidence>
<name>A0ABY7ULN9_9CORY</name>
<evidence type="ECO:0000313" key="3">
    <source>
        <dbReference type="Proteomes" id="UP001218071"/>
    </source>
</evidence>
<gene>
    <name evidence="2" type="ORF">CJEDD_10190</name>
</gene>
<evidence type="ECO:0008006" key="4">
    <source>
        <dbReference type="Google" id="ProtNLM"/>
    </source>
</evidence>
<accession>A0ABY7ULN9</accession>
<organism evidence="2 3">
    <name type="scientific">Corynebacterium jeddahense</name>
    <dbReference type="NCBI Taxonomy" id="1414719"/>
    <lineage>
        <taxon>Bacteria</taxon>
        <taxon>Bacillati</taxon>
        <taxon>Actinomycetota</taxon>
        <taxon>Actinomycetes</taxon>
        <taxon>Mycobacteriales</taxon>
        <taxon>Corynebacteriaceae</taxon>
        <taxon>Corynebacterium</taxon>
    </lineage>
</organism>
<protein>
    <recommendedName>
        <fullName evidence="4">Secreted protein</fullName>
    </recommendedName>
</protein>